<dbReference type="InterPro" id="IPR001638">
    <property type="entry name" value="Solute-binding_3/MltF_N"/>
</dbReference>
<evidence type="ECO:0000313" key="6">
    <source>
        <dbReference type="Proteomes" id="UP001153404"/>
    </source>
</evidence>
<dbReference type="CDD" id="cd13624">
    <property type="entry name" value="PBP2_Arg_Lys_His"/>
    <property type="match status" value="1"/>
</dbReference>
<gene>
    <name evidence="5" type="ORF">OMP40_10205</name>
</gene>
<evidence type="ECO:0000256" key="2">
    <source>
        <dbReference type="SAM" id="SignalP"/>
    </source>
</evidence>
<evidence type="ECO:0000313" key="5">
    <source>
        <dbReference type="EMBL" id="MDG0809674.1"/>
    </source>
</evidence>
<keyword evidence="1 2" id="KW-0732">Signal</keyword>
<dbReference type="SMART" id="SM00062">
    <property type="entry name" value="PBPb"/>
    <property type="match status" value="1"/>
</dbReference>
<dbReference type="AlphaFoldDB" id="A0A9X4KRA4"/>
<proteinExistence type="predicted"/>
<dbReference type="PROSITE" id="PS51257">
    <property type="entry name" value="PROKAR_LIPOPROTEIN"/>
    <property type="match status" value="1"/>
</dbReference>
<organism evidence="5 6">
    <name type="scientific">Cohnella rhizosphaerae</name>
    <dbReference type="NCBI Taxonomy" id="1457232"/>
    <lineage>
        <taxon>Bacteria</taxon>
        <taxon>Bacillati</taxon>
        <taxon>Bacillota</taxon>
        <taxon>Bacilli</taxon>
        <taxon>Bacillales</taxon>
        <taxon>Paenibacillaceae</taxon>
        <taxon>Cohnella</taxon>
    </lineage>
</organism>
<reference evidence="5" key="1">
    <citation type="submission" date="2022-10" db="EMBL/GenBank/DDBJ databases">
        <title>Comparative genomic analysis of Cohnella hashimotonis sp. nov., isolated from the International Space Station.</title>
        <authorList>
            <person name="Simpson A."/>
            <person name="Venkateswaran K."/>
        </authorList>
    </citation>
    <scope>NUCLEOTIDE SEQUENCE</scope>
    <source>
        <strain evidence="5">DSM 28161</strain>
    </source>
</reference>
<dbReference type="GO" id="GO:0015276">
    <property type="term" value="F:ligand-gated monoatomic ion channel activity"/>
    <property type="evidence" value="ECO:0007669"/>
    <property type="project" value="InterPro"/>
</dbReference>
<dbReference type="InterPro" id="IPR001320">
    <property type="entry name" value="Iontro_rcpt_C"/>
</dbReference>
<dbReference type="SUPFAM" id="SSF53850">
    <property type="entry name" value="Periplasmic binding protein-like II"/>
    <property type="match status" value="1"/>
</dbReference>
<dbReference type="PANTHER" id="PTHR35936">
    <property type="entry name" value="MEMBRANE-BOUND LYTIC MUREIN TRANSGLYCOSYLASE F"/>
    <property type="match status" value="1"/>
</dbReference>
<dbReference type="Proteomes" id="UP001153404">
    <property type="component" value="Unassembled WGS sequence"/>
</dbReference>
<feature type="domain" description="Ionotropic glutamate receptor C-terminal" evidence="4">
    <location>
        <begin position="43"/>
        <end position="267"/>
    </location>
</feature>
<keyword evidence="6" id="KW-1185">Reference proteome</keyword>
<feature type="chain" id="PRO_5040777165" evidence="2">
    <location>
        <begin position="24"/>
        <end position="305"/>
    </location>
</feature>
<evidence type="ECO:0000259" key="4">
    <source>
        <dbReference type="SMART" id="SM00079"/>
    </source>
</evidence>
<dbReference type="Gene3D" id="3.40.190.10">
    <property type="entry name" value="Periplasmic binding protein-like II"/>
    <property type="match status" value="2"/>
</dbReference>
<dbReference type="Pfam" id="PF00497">
    <property type="entry name" value="SBP_bac_3"/>
    <property type="match status" value="1"/>
</dbReference>
<dbReference type="SMART" id="SM00079">
    <property type="entry name" value="PBPe"/>
    <property type="match status" value="1"/>
</dbReference>
<protein>
    <submittedName>
        <fullName evidence="5">Basic amino acid ABC transporter substrate-binding protein</fullName>
    </submittedName>
</protein>
<dbReference type="GO" id="GO:0016020">
    <property type="term" value="C:membrane"/>
    <property type="evidence" value="ECO:0007669"/>
    <property type="project" value="InterPro"/>
</dbReference>
<feature type="domain" description="Solute-binding protein family 3/N-terminal" evidence="3">
    <location>
        <begin position="43"/>
        <end position="269"/>
    </location>
</feature>
<feature type="signal peptide" evidence="2">
    <location>
        <begin position="1"/>
        <end position="23"/>
    </location>
</feature>
<evidence type="ECO:0000256" key="1">
    <source>
        <dbReference type="ARBA" id="ARBA00022729"/>
    </source>
</evidence>
<accession>A0A9X4KRA4</accession>
<dbReference type="RefSeq" id="WP_277531119.1">
    <property type="nucleotide sequence ID" value="NZ_JAPDIA010000003.1"/>
</dbReference>
<name>A0A9X4KRA4_9BACL</name>
<dbReference type="EMBL" id="JAPDIA010000003">
    <property type="protein sequence ID" value="MDG0809674.1"/>
    <property type="molecule type" value="Genomic_DNA"/>
</dbReference>
<evidence type="ECO:0000259" key="3">
    <source>
        <dbReference type="SMART" id="SM00062"/>
    </source>
</evidence>
<dbReference type="PANTHER" id="PTHR35936:SF17">
    <property type="entry name" value="ARGININE-BINDING EXTRACELLULAR PROTEIN ARTP"/>
    <property type="match status" value="1"/>
</dbReference>
<sequence length="305" mass="33053">MLRKLTSIILTAALAVGLSACGAKEDSNANAGGAASTEAGKVTLKFATDASYAPMESMDKDKIVGFDVDFLDAVMKEAGYDYKLDNTGWDPLFADLGSKNHKYDAGISSISITDDRKQTFDFSVPYFESVNMILTKDNKPVKDALELKGKKVAVQGGTTAETLMKGIMGDDNASLKRFDSNTLALMELENNGVDAVVADFAVVQAYVQQNPDKKFSAIYDRTNFASEYYGILLPKDTDPAVKEKIDAAVEKVRASDEYKAMYKKVDRRRAGYEQFGYGQVRSGIIGNDSGSRGHAARADRGACSL</sequence>
<comment type="caution">
    <text evidence="5">The sequence shown here is derived from an EMBL/GenBank/DDBJ whole genome shotgun (WGS) entry which is preliminary data.</text>
</comment>